<evidence type="ECO:0000313" key="2">
    <source>
        <dbReference type="Proteomes" id="UP000554286"/>
    </source>
</evidence>
<sequence>MPIEMRRVVLSPSEFDHALRAFMAANEQMFKGARLLDTSFHRTDPLEVSVAVQTRVGQQNTLSLGGPHLAAVLIKYCIDRRIPLPRQSSKSVRKVSAGIALDMVFRDDASGPGDGNGR</sequence>
<dbReference type="EMBL" id="JACIGK010000009">
    <property type="protein sequence ID" value="MBB4265921.1"/>
    <property type="molecule type" value="Genomic_DNA"/>
</dbReference>
<keyword evidence="2" id="KW-1185">Reference proteome</keyword>
<evidence type="ECO:0000313" key="1">
    <source>
        <dbReference type="EMBL" id="MBB4265921.1"/>
    </source>
</evidence>
<comment type="caution">
    <text evidence="1">The sequence shown here is derived from an EMBL/GenBank/DDBJ whole genome shotgun (WGS) entry which is preliminary data.</text>
</comment>
<reference evidence="1 2" key="1">
    <citation type="submission" date="2020-08" db="EMBL/GenBank/DDBJ databases">
        <title>Genome sequencing of Purple Non-Sulfur Bacteria from various extreme environments.</title>
        <authorList>
            <person name="Mayer M."/>
        </authorList>
    </citation>
    <scope>NUCLEOTIDE SEQUENCE [LARGE SCALE GENOMIC DNA]</scope>
    <source>
        <strain evidence="1 2">JA131</strain>
    </source>
</reference>
<protein>
    <submittedName>
        <fullName evidence="1">Uncharacterized protein</fullName>
    </submittedName>
</protein>
<proteinExistence type="predicted"/>
<dbReference type="AlphaFoldDB" id="A0A7W6RD90"/>
<dbReference type="Proteomes" id="UP000554286">
    <property type="component" value="Unassembled WGS sequence"/>
</dbReference>
<gene>
    <name evidence="1" type="ORF">GGD89_001546</name>
</gene>
<name>A0A7W6RD90_9PROT</name>
<organism evidence="1 2">
    <name type="scientific">Roseospira visakhapatnamensis</name>
    <dbReference type="NCBI Taxonomy" id="390880"/>
    <lineage>
        <taxon>Bacteria</taxon>
        <taxon>Pseudomonadati</taxon>
        <taxon>Pseudomonadota</taxon>
        <taxon>Alphaproteobacteria</taxon>
        <taxon>Rhodospirillales</taxon>
        <taxon>Rhodospirillaceae</taxon>
        <taxon>Roseospira</taxon>
    </lineage>
</organism>
<accession>A0A7W6RD90</accession>
<dbReference type="RefSeq" id="WP_184043762.1">
    <property type="nucleotide sequence ID" value="NZ_JACIGK010000009.1"/>
</dbReference>